<dbReference type="AlphaFoldDB" id="A0A9D1DYR7"/>
<dbReference type="GO" id="GO:0006351">
    <property type="term" value="P:DNA-templated transcription"/>
    <property type="evidence" value="ECO:0007669"/>
    <property type="project" value="TreeGrafter"/>
</dbReference>
<evidence type="ECO:0000256" key="1">
    <source>
        <dbReference type="ARBA" id="ARBA00010562"/>
    </source>
</evidence>
<sequence length="88" mass="9944">MANISIRVPDEIKKQASEVFSDLGLDMSTAINIFLRQSIKSNGLPFRPVNDPFYSDSNLRALEKSRRQLEEGKVVVKTMEELEAMENG</sequence>
<dbReference type="InterPro" id="IPR013321">
    <property type="entry name" value="Arc_rbn_hlx_hlx"/>
</dbReference>
<organism evidence="3 4">
    <name type="scientific">Candidatus Faecivivens stercoravium</name>
    <dbReference type="NCBI Taxonomy" id="2840803"/>
    <lineage>
        <taxon>Bacteria</taxon>
        <taxon>Bacillati</taxon>
        <taxon>Bacillota</taxon>
        <taxon>Clostridia</taxon>
        <taxon>Eubacteriales</taxon>
        <taxon>Oscillospiraceae</taxon>
        <taxon>Oscillospiraceae incertae sedis</taxon>
        <taxon>Candidatus Faecivivens</taxon>
    </lineage>
</organism>
<dbReference type="Gene3D" id="1.10.1220.10">
    <property type="entry name" value="Met repressor-like"/>
    <property type="match status" value="1"/>
</dbReference>
<accession>A0A9D1DYR7</accession>
<evidence type="ECO:0000256" key="2">
    <source>
        <dbReference type="ARBA" id="ARBA00022649"/>
    </source>
</evidence>
<dbReference type="PANTHER" id="PTHR38781:SF1">
    <property type="entry name" value="ANTITOXIN DINJ-RELATED"/>
    <property type="match status" value="1"/>
</dbReference>
<gene>
    <name evidence="3" type="ORF">IAB37_07990</name>
</gene>
<reference evidence="3" key="1">
    <citation type="submission" date="2020-10" db="EMBL/GenBank/DDBJ databases">
        <authorList>
            <person name="Gilroy R."/>
        </authorList>
    </citation>
    <scope>NUCLEOTIDE SEQUENCE</scope>
    <source>
        <strain evidence="3">CHK189-12415</strain>
    </source>
</reference>
<dbReference type="EMBL" id="DVHA01000258">
    <property type="protein sequence ID" value="HIR61496.1"/>
    <property type="molecule type" value="Genomic_DNA"/>
</dbReference>
<proteinExistence type="inferred from homology"/>
<name>A0A9D1DYR7_9FIRM</name>
<dbReference type="GO" id="GO:0006355">
    <property type="term" value="P:regulation of DNA-templated transcription"/>
    <property type="evidence" value="ECO:0007669"/>
    <property type="project" value="InterPro"/>
</dbReference>
<dbReference type="PANTHER" id="PTHR38781">
    <property type="entry name" value="ANTITOXIN DINJ-RELATED"/>
    <property type="match status" value="1"/>
</dbReference>
<dbReference type="Proteomes" id="UP000824241">
    <property type="component" value="Unassembled WGS sequence"/>
</dbReference>
<reference evidence="3" key="2">
    <citation type="journal article" date="2021" name="PeerJ">
        <title>Extensive microbial diversity within the chicken gut microbiome revealed by metagenomics and culture.</title>
        <authorList>
            <person name="Gilroy R."/>
            <person name="Ravi A."/>
            <person name="Getino M."/>
            <person name="Pursley I."/>
            <person name="Horton D.L."/>
            <person name="Alikhan N.F."/>
            <person name="Baker D."/>
            <person name="Gharbi K."/>
            <person name="Hall N."/>
            <person name="Watson M."/>
            <person name="Adriaenssens E.M."/>
            <person name="Foster-Nyarko E."/>
            <person name="Jarju S."/>
            <person name="Secka A."/>
            <person name="Antonio M."/>
            <person name="Oren A."/>
            <person name="Chaudhuri R.R."/>
            <person name="La Ragione R."/>
            <person name="Hildebrand F."/>
            <person name="Pallen M.J."/>
        </authorList>
    </citation>
    <scope>NUCLEOTIDE SEQUENCE</scope>
    <source>
        <strain evidence="3">CHK189-12415</strain>
    </source>
</reference>
<evidence type="ECO:0000313" key="4">
    <source>
        <dbReference type="Proteomes" id="UP000824241"/>
    </source>
</evidence>
<dbReference type="InterPro" id="IPR007337">
    <property type="entry name" value="RelB/DinJ"/>
</dbReference>
<keyword evidence="2" id="KW-1277">Toxin-antitoxin system</keyword>
<comment type="similarity">
    <text evidence="1">Belongs to the RelB/DinJ antitoxin family.</text>
</comment>
<evidence type="ECO:0000313" key="3">
    <source>
        <dbReference type="EMBL" id="HIR61496.1"/>
    </source>
</evidence>
<protein>
    <submittedName>
        <fullName evidence="3">Type II toxin-antitoxin system RelB/DinJ family antitoxin</fullName>
    </submittedName>
</protein>
<dbReference type="NCBIfam" id="TIGR02384">
    <property type="entry name" value="RelB_DinJ"/>
    <property type="match status" value="1"/>
</dbReference>
<dbReference type="Pfam" id="PF04221">
    <property type="entry name" value="RelB"/>
    <property type="match status" value="1"/>
</dbReference>
<comment type="caution">
    <text evidence="3">The sequence shown here is derived from an EMBL/GenBank/DDBJ whole genome shotgun (WGS) entry which is preliminary data.</text>
</comment>